<proteinExistence type="predicted"/>
<dbReference type="EMBL" id="BNBA01000010">
    <property type="protein sequence ID" value="GHH52420.1"/>
    <property type="molecule type" value="Genomic_DNA"/>
</dbReference>
<organism evidence="1 2">
    <name type="scientific">Xanthomonas boreopolis</name>
    <dbReference type="NCBI Taxonomy" id="86183"/>
    <lineage>
        <taxon>Bacteria</taxon>
        <taxon>Pseudomonadati</taxon>
        <taxon>Pseudomonadota</taxon>
        <taxon>Gammaproteobacteria</taxon>
        <taxon>Lysobacterales</taxon>
        <taxon>Lysobacteraceae</taxon>
        <taxon>Xanthomonas</taxon>
    </lineage>
</organism>
<dbReference type="RefSeq" id="WP_434029047.1">
    <property type="nucleotide sequence ID" value="NZ_BNBA01000010.1"/>
</dbReference>
<dbReference type="Proteomes" id="UP000623958">
    <property type="component" value="Unassembled WGS sequence"/>
</dbReference>
<reference evidence="1" key="1">
    <citation type="journal article" date="2014" name="Int. J. Syst. Evol. Microbiol.">
        <title>Complete genome sequence of Corynebacterium casei LMG S-19264T (=DSM 44701T), isolated from a smear-ripened cheese.</title>
        <authorList>
            <consortium name="US DOE Joint Genome Institute (JGI-PGF)"/>
            <person name="Walter F."/>
            <person name="Albersmeier A."/>
            <person name="Kalinowski J."/>
            <person name="Ruckert C."/>
        </authorList>
    </citation>
    <scope>NUCLEOTIDE SEQUENCE</scope>
    <source>
        <strain evidence="1">JCM 13306</strain>
    </source>
</reference>
<name>A0A919F7C8_9XANT</name>
<evidence type="ECO:0000313" key="2">
    <source>
        <dbReference type="Proteomes" id="UP000623958"/>
    </source>
</evidence>
<evidence type="ECO:0000313" key="1">
    <source>
        <dbReference type="EMBL" id="GHH52420.1"/>
    </source>
</evidence>
<comment type="caution">
    <text evidence="1">The sequence shown here is derived from an EMBL/GenBank/DDBJ whole genome shotgun (WGS) entry which is preliminary data.</text>
</comment>
<dbReference type="AlphaFoldDB" id="A0A919F7C8"/>
<gene>
    <name evidence="1" type="ORF">GCM10009090_16170</name>
</gene>
<accession>A0A919F7C8</accession>
<reference evidence="1" key="2">
    <citation type="submission" date="2020-09" db="EMBL/GenBank/DDBJ databases">
        <authorList>
            <person name="Sun Q."/>
            <person name="Ohkuma M."/>
        </authorList>
    </citation>
    <scope>NUCLEOTIDE SEQUENCE</scope>
    <source>
        <strain evidence="1">JCM 13306</strain>
    </source>
</reference>
<protein>
    <submittedName>
        <fullName evidence="1">Uncharacterized protein</fullName>
    </submittedName>
</protein>
<sequence>MEDIRRTRRRGRYKGHDYVVTLYTRTDGRMTTVEDIEIEGFPSISRSDGRLQGDTPDLAFAAAERWIAEWLDKR</sequence>
<keyword evidence="2" id="KW-1185">Reference proteome</keyword>